<dbReference type="OrthoDB" id="3873295at2"/>
<feature type="compositionally biased region" description="Low complexity" evidence="1">
    <location>
        <begin position="82"/>
        <end position="92"/>
    </location>
</feature>
<accession>A0A0F4JAN7</accession>
<evidence type="ECO:0000256" key="1">
    <source>
        <dbReference type="SAM" id="MobiDB-lite"/>
    </source>
</evidence>
<organism evidence="2 3">
    <name type="scientific">Streptomyces katrae</name>
    <dbReference type="NCBI Taxonomy" id="68223"/>
    <lineage>
        <taxon>Bacteria</taxon>
        <taxon>Bacillati</taxon>
        <taxon>Actinomycetota</taxon>
        <taxon>Actinomycetes</taxon>
        <taxon>Kitasatosporales</taxon>
        <taxon>Streptomycetaceae</taxon>
        <taxon>Streptomyces</taxon>
    </lineage>
</organism>
<dbReference type="PATRIC" id="fig|68223.7.peg.8482"/>
<dbReference type="Proteomes" id="UP000033551">
    <property type="component" value="Unassembled WGS sequence"/>
</dbReference>
<keyword evidence="3" id="KW-1185">Reference proteome</keyword>
<comment type="caution">
    <text evidence="2">The sequence shown here is derived from an EMBL/GenBank/DDBJ whole genome shotgun (WGS) entry which is preliminary data.</text>
</comment>
<reference evidence="2 3" key="1">
    <citation type="submission" date="2015-02" db="EMBL/GenBank/DDBJ databases">
        <authorList>
            <person name="Ju K.-S."/>
            <person name="Doroghazi J.R."/>
            <person name="Metcalf W."/>
        </authorList>
    </citation>
    <scope>NUCLEOTIDE SEQUENCE [LARGE SCALE GENOMIC DNA]</scope>
    <source>
        <strain evidence="2 3">NRRL ISP-5550</strain>
    </source>
</reference>
<gene>
    <name evidence="2" type="ORF">VR44_19370</name>
</gene>
<evidence type="ECO:0000313" key="3">
    <source>
        <dbReference type="Proteomes" id="UP000033551"/>
    </source>
</evidence>
<dbReference type="RefSeq" id="WP_045948804.1">
    <property type="nucleotide sequence ID" value="NZ_JZWV01000530.1"/>
</dbReference>
<dbReference type="EMBL" id="JZWV01000530">
    <property type="protein sequence ID" value="KJY30874.1"/>
    <property type="molecule type" value="Genomic_DNA"/>
</dbReference>
<sequence>MAKNDAIPPGQDGPGEDKWNVVLDEDFVRGASFHEPAAPGRTRTWPIVLGLCLLMGALALVTLKMSEPSDEERVTARPRKTPSAAAAPAPAASALPAAGRPMVPLADVFPAGVPDGSGGAFTRVGAKVLDSCTEADSVGPRLAAMIADGKGCVGEQVALYKDAQNNQFTIAVFTMKDPKDTLRVVTELTMAFDDYQVGVQAPPPGSGLAVLGPETGLVQSFTGVGRVMVVGLGQWSDGRTADFQKLVDRLGPLQGAVGAKVNQYEGAGAP</sequence>
<dbReference type="AlphaFoldDB" id="A0A0F4JAN7"/>
<proteinExistence type="predicted"/>
<protein>
    <submittedName>
        <fullName evidence="2">Uncharacterized protein</fullName>
    </submittedName>
</protein>
<evidence type="ECO:0000313" key="2">
    <source>
        <dbReference type="EMBL" id="KJY30874.1"/>
    </source>
</evidence>
<name>A0A0F4JAN7_9ACTN</name>
<feature type="region of interest" description="Disordered" evidence="1">
    <location>
        <begin position="67"/>
        <end position="92"/>
    </location>
</feature>